<evidence type="ECO:0000313" key="3">
    <source>
        <dbReference type="Proteomes" id="UP001224682"/>
    </source>
</evidence>
<evidence type="ECO:0000259" key="1">
    <source>
        <dbReference type="Pfam" id="PF20056"/>
    </source>
</evidence>
<proteinExistence type="predicted"/>
<keyword evidence="3" id="KW-1185">Reference proteome</keyword>
<organism evidence="2 3">
    <name type="scientific">Ancylobacter polymorphus</name>
    <dbReference type="NCBI Taxonomy" id="223390"/>
    <lineage>
        <taxon>Bacteria</taxon>
        <taxon>Pseudomonadati</taxon>
        <taxon>Pseudomonadota</taxon>
        <taxon>Alphaproteobacteria</taxon>
        <taxon>Hyphomicrobiales</taxon>
        <taxon>Xanthobacteraceae</taxon>
        <taxon>Ancylobacter</taxon>
    </lineage>
</organism>
<dbReference type="InterPro" id="IPR045601">
    <property type="entry name" value="DUF6455"/>
</dbReference>
<dbReference type="Pfam" id="PF20056">
    <property type="entry name" value="DUF6455"/>
    <property type="match status" value="1"/>
</dbReference>
<name>A0ABU0B977_9HYPH</name>
<evidence type="ECO:0000313" key="2">
    <source>
        <dbReference type="EMBL" id="MDQ0301074.1"/>
    </source>
</evidence>
<protein>
    <recommendedName>
        <fullName evidence="1">DUF6455 domain-containing protein</fullName>
    </recommendedName>
</protein>
<dbReference type="Proteomes" id="UP001224682">
    <property type="component" value="Unassembled WGS sequence"/>
</dbReference>
<accession>A0ABU0B977</accession>
<comment type="caution">
    <text evidence="2">The sequence shown here is derived from an EMBL/GenBank/DDBJ whole genome shotgun (WGS) entry which is preliminary data.</text>
</comment>
<reference evidence="2 3" key="1">
    <citation type="submission" date="2023-07" db="EMBL/GenBank/DDBJ databases">
        <title>Genomic Encyclopedia of Type Strains, Phase IV (KMG-IV): sequencing the most valuable type-strain genomes for metagenomic binning, comparative biology and taxonomic classification.</title>
        <authorList>
            <person name="Goeker M."/>
        </authorList>
    </citation>
    <scope>NUCLEOTIDE SEQUENCE [LARGE SCALE GENOMIC DNA]</scope>
    <source>
        <strain evidence="2 3">DSM 2457</strain>
    </source>
</reference>
<feature type="domain" description="DUF6455" evidence="1">
    <location>
        <begin position="4"/>
        <end position="83"/>
    </location>
</feature>
<gene>
    <name evidence="2" type="ORF">J2S75_000085</name>
</gene>
<dbReference type="EMBL" id="JAUSUI010000001">
    <property type="protein sequence ID" value="MDQ0301074.1"/>
    <property type="molecule type" value="Genomic_DNA"/>
</dbReference>
<sequence>MDVDTIDERLALFRAMAGHAGVDLAVLSAEVPQEVRAAAQRCLGCRDAEECHRWFETQAAASDDAPAPVPGFCRNAAQFADWTDNNQHELSAERD</sequence>
<dbReference type="RefSeq" id="WP_307017135.1">
    <property type="nucleotide sequence ID" value="NZ_JAUSUI010000001.1"/>
</dbReference>